<dbReference type="Gene3D" id="1.10.287.950">
    <property type="entry name" value="Methyl-accepting chemotaxis protein"/>
    <property type="match status" value="1"/>
</dbReference>
<comment type="subcellular location">
    <subcellularLocation>
        <location evidence="1">Membrane</location>
    </subcellularLocation>
</comment>
<dbReference type="EMBL" id="VJOL01000047">
    <property type="protein sequence ID" value="TSE28459.1"/>
    <property type="molecule type" value="Genomic_DNA"/>
</dbReference>
<keyword evidence="3" id="KW-0807">Transducer</keyword>
<dbReference type="InterPro" id="IPR051310">
    <property type="entry name" value="MCP_chemotaxis"/>
</dbReference>
<feature type="domain" description="Methyl-accepting transducer" evidence="5">
    <location>
        <begin position="164"/>
        <end position="393"/>
    </location>
</feature>
<dbReference type="SMART" id="SM00304">
    <property type="entry name" value="HAMP"/>
    <property type="match status" value="1"/>
</dbReference>
<comment type="similarity">
    <text evidence="2">Belongs to the methyl-accepting chemotaxis (MCP) protein family.</text>
</comment>
<dbReference type="FunFam" id="1.10.287.950:FF:000001">
    <property type="entry name" value="Methyl-accepting chemotaxis sensory transducer"/>
    <property type="match status" value="1"/>
</dbReference>
<accession>A0A554WY26</accession>
<dbReference type="PROSITE" id="PS50111">
    <property type="entry name" value="CHEMOTAXIS_TRANSDUC_2"/>
    <property type="match status" value="1"/>
</dbReference>
<dbReference type="InterPro" id="IPR003660">
    <property type="entry name" value="HAMP_dom"/>
</dbReference>
<evidence type="ECO:0000259" key="5">
    <source>
        <dbReference type="PROSITE" id="PS50111"/>
    </source>
</evidence>
<feature type="compositionally biased region" description="Basic and acidic residues" evidence="4">
    <location>
        <begin position="430"/>
        <end position="441"/>
    </location>
</feature>
<dbReference type="GO" id="GO:0005886">
    <property type="term" value="C:plasma membrane"/>
    <property type="evidence" value="ECO:0007669"/>
    <property type="project" value="TreeGrafter"/>
</dbReference>
<dbReference type="AlphaFoldDB" id="A0A554WY26"/>
<organism evidence="7 8">
    <name type="scientific">Tepidimonas thermarum</name>
    <dbReference type="NCBI Taxonomy" id="335431"/>
    <lineage>
        <taxon>Bacteria</taxon>
        <taxon>Pseudomonadati</taxon>
        <taxon>Pseudomonadota</taxon>
        <taxon>Betaproteobacteria</taxon>
        <taxon>Burkholderiales</taxon>
        <taxon>Tepidimonas</taxon>
    </lineage>
</organism>
<dbReference type="GO" id="GO:0006935">
    <property type="term" value="P:chemotaxis"/>
    <property type="evidence" value="ECO:0007669"/>
    <property type="project" value="TreeGrafter"/>
</dbReference>
<evidence type="ECO:0000259" key="6">
    <source>
        <dbReference type="PROSITE" id="PS50885"/>
    </source>
</evidence>
<keyword evidence="8" id="KW-1185">Reference proteome</keyword>
<dbReference type="RefSeq" id="WP_143903637.1">
    <property type="nucleotide sequence ID" value="NZ_VJOL01000047.1"/>
</dbReference>
<name>A0A554WY26_9BURK</name>
<dbReference type="GO" id="GO:0004888">
    <property type="term" value="F:transmembrane signaling receptor activity"/>
    <property type="evidence" value="ECO:0007669"/>
    <property type="project" value="TreeGrafter"/>
</dbReference>
<protein>
    <submittedName>
        <fullName evidence="7">Methyl-accepting chemotaxis protein I</fullName>
    </submittedName>
</protein>
<sequence length="441" mass="46435">MNMIDDLMRRVSVRVRMVGAIGVVLLLLALAGGVGVWAVHHMQIAQHEALTLAWTVVPNGGDEAFAQQMVRLTEHGEAIRQQALWALGGALVLAMAIVAPTTWANMRSIVQPVQQAQALAVAIARGDLTTRAETGGDDELAALMRSLADMQASLARTVGEVHATAERMRATAESVANDSQDLAQRTEQTAEHLRQTATSIDELTRHVAASSEAAQAAIELARRNAEVAARGGDAVGQVVATMDGIQVASRKIADIIGVIDGIAFQTNILALNAAVEAARAGEAGRGFAVVAGEVRQLAQRSAQAAKEIKTLIEASVAQVGTGTAQVHAAGATIRDIVANAEQVSAFIREITAATQQQAQGLGQINAAVAEVDHMTQQNTALVAHSTDTATHVRAQAERLAQMVAVFRLPGQHEPHAPLLPAQVRGQGDPSRYRGPERRRAA</sequence>
<comment type="caution">
    <text evidence="7">The sequence shown here is derived from an EMBL/GenBank/DDBJ whole genome shotgun (WGS) entry which is preliminary data.</text>
</comment>
<dbReference type="CDD" id="cd06225">
    <property type="entry name" value="HAMP"/>
    <property type="match status" value="1"/>
</dbReference>
<dbReference type="CDD" id="cd11386">
    <property type="entry name" value="MCP_signal"/>
    <property type="match status" value="1"/>
</dbReference>
<evidence type="ECO:0000256" key="1">
    <source>
        <dbReference type="ARBA" id="ARBA00004370"/>
    </source>
</evidence>
<dbReference type="InterPro" id="IPR004089">
    <property type="entry name" value="MCPsignal_dom"/>
</dbReference>
<feature type="region of interest" description="Disordered" evidence="4">
    <location>
        <begin position="413"/>
        <end position="441"/>
    </location>
</feature>
<gene>
    <name evidence="7" type="primary">tsr_7</name>
    <name evidence="7" type="ORF">Tther_02080</name>
</gene>
<dbReference type="OrthoDB" id="9151832at2"/>
<dbReference type="SUPFAM" id="SSF58104">
    <property type="entry name" value="Methyl-accepting chemotaxis protein (MCP) signaling domain"/>
    <property type="match status" value="1"/>
</dbReference>
<evidence type="ECO:0000313" key="7">
    <source>
        <dbReference type="EMBL" id="TSE28459.1"/>
    </source>
</evidence>
<evidence type="ECO:0000256" key="4">
    <source>
        <dbReference type="SAM" id="MobiDB-lite"/>
    </source>
</evidence>
<dbReference type="SMART" id="SM00283">
    <property type="entry name" value="MA"/>
    <property type="match status" value="1"/>
</dbReference>
<dbReference type="Pfam" id="PF00672">
    <property type="entry name" value="HAMP"/>
    <property type="match status" value="1"/>
</dbReference>
<dbReference type="Proteomes" id="UP000318542">
    <property type="component" value="Unassembled WGS sequence"/>
</dbReference>
<evidence type="ECO:0000256" key="3">
    <source>
        <dbReference type="PROSITE-ProRule" id="PRU00284"/>
    </source>
</evidence>
<proteinExistence type="inferred from homology"/>
<dbReference type="PANTHER" id="PTHR43531:SF7">
    <property type="entry name" value="AEROTAXIS RECEPTOR"/>
    <property type="match status" value="1"/>
</dbReference>
<reference evidence="7 8" key="1">
    <citation type="submission" date="2019-07" db="EMBL/GenBank/DDBJ databases">
        <title>Tepidimonas thermarum AA-1 draft genome.</title>
        <authorList>
            <person name="Da Costa M.S."/>
            <person name="Froufe H.J.C."/>
            <person name="Egas C."/>
            <person name="Albuquerque L."/>
        </authorList>
    </citation>
    <scope>NUCLEOTIDE SEQUENCE [LARGE SCALE GENOMIC DNA]</scope>
    <source>
        <strain evidence="7 8">AA-1</strain>
    </source>
</reference>
<dbReference type="Pfam" id="PF00015">
    <property type="entry name" value="MCPsignal"/>
    <property type="match status" value="1"/>
</dbReference>
<dbReference type="PANTHER" id="PTHR43531">
    <property type="entry name" value="PROTEIN ICFG"/>
    <property type="match status" value="1"/>
</dbReference>
<dbReference type="PROSITE" id="PS50885">
    <property type="entry name" value="HAMP"/>
    <property type="match status" value="1"/>
</dbReference>
<evidence type="ECO:0000313" key="8">
    <source>
        <dbReference type="Proteomes" id="UP000318542"/>
    </source>
</evidence>
<feature type="domain" description="HAMP" evidence="6">
    <location>
        <begin position="107"/>
        <end position="159"/>
    </location>
</feature>
<dbReference type="GO" id="GO:0007165">
    <property type="term" value="P:signal transduction"/>
    <property type="evidence" value="ECO:0007669"/>
    <property type="project" value="UniProtKB-KW"/>
</dbReference>
<evidence type="ECO:0000256" key="2">
    <source>
        <dbReference type="ARBA" id="ARBA00029447"/>
    </source>
</evidence>